<dbReference type="SUPFAM" id="SSF51735">
    <property type="entry name" value="NAD(P)-binding Rossmann-fold domains"/>
    <property type="match status" value="1"/>
</dbReference>
<dbReference type="KEGG" id="ehn:H9Q80_01550"/>
<dbReference type="GO" id="GO:0016780">
    <property type="term" value="F:phosphotransferase activity, for other substituted phosphate groups"/>
    <property type="evidence" value="ECO:0007669"/>
    <property type="project" value="TreeGrafter"/>
</dbReference>
<feature type="transmembrane region" description="Helical" evidence="7">
    <location>
        <begin position="230"/>
        <end position="250"/>
    </location>
</feature>
<evidence type="ECO:0000259" key="8">
    <source>
        <dbReference type="Pfam" id="PF02397"/>
    </source>
</evidence>
<keyword evidence="4 7" id="KW-0812">Transmembrane</keyword>
<dbReference type="Proteomes" id="UP000515856">
    <property type="component" value="Chromosome"/>
</dbReference>
<evidence type="ECO:0000313" key="10">
    <source>
        <dbReference type="Proteomes" id="UP000515856"/>
    </source>
</evidence>
<organism evidence="9 10">
    <name type="scientific">[Eubacterium] hominis</name>
    <dbReference type="NCBI Taxonomy" id="2764325"/>
    <lineage>
        <taxon>Bacteria</taxon>
        <taxon>Bacillati</taxon>
        <taxon>Bacillota</taxon>
        <taxon>Erysipelotrichia</taxon>
        <taxon>Erysipelotrichales</taxon>
        <taxon>Erysipelotrichaceae</taxon>
        <taxon>Amedibacillus</taxon>
    </lineage>
</organism>
<keyword evidence="10" id="KW-1185">Reference proteome</keyword>
<protein>
    <submittedName>
        <fullName evidence="9">Exopolysaccharide biosynthesis polyprenyl glycosylphosphotransferase</fullName>
    </submittedName>
</protein>
<evidence type="ECO:0000256" key="6">
    <source>
        <dbReference type="ARBA" id="ARBA00023136"/>
    </source>
</evidence>
<keyword evidence="5 7" id="KW-1133">Transmembrane helix</keyword>
<dbReference type="Pfam" id="PF13727">
    <property type="entry name" value="CoA_binding_3"/>
    <property type="match status" value="1"/>
</dbReference>
<name>A0A7G9GPD5_9FIRM</name>
<dbReference type="NCBIfam" id="TIGR03025">
    <property type="entry name" value="EPS_sugtrans"/>
    <property type="match status" value="1"/>
</dbReference>
<dbReference type="Gene3D" id="3.40.50.720">
    <property type="entry name" value="NAD(P)-binding Rossmann-like Domain"/>
    <property type="match status" value="1"/>
</dbReference>
<gene>
    <name evidence="9" type="ORF">H9Q80_01550</name>
</gene>
<evidence type="ECO:0000256" key="2">
    <source>
        <dbReference type="ARBA" id="ARBA00006464"/>
    </source>
</evidence>
<evidence type="ECO:0000256" key="5">
    <source>
        <dbReference type="ARBA" id="ARBA00022989"/>
    </source>
</evidence>
<accession>A0A7G9GPD5</accession>
<dbReference type="GO" id="GO:0016020">
    <property type="term" value="C:membrane"/>
    <property type="evidence" value="ECO:0007669"/>
    <property type="project" value="UniProtKB-SubCell"/>
</dbReference>
<feature type="domain" description="Bacterial sugar transferase" evidence="8">
    <location>
        <begin position="228"/>
        <end position="421"/>
    </location>
</feature>
<sequence>MDYTLRFVILYFMIQAMFGHYRVSTLLIWEEVQLLIKSHLCFYMASLLLIPIGKRVLYLLLFNLLITFLMFIFDVFISRTIRILLRNYAKERVLIIGTGKEAQQLGHVVKTNRFSLMEVVGYVDVNDKELFPRIHQSIEVEGDIYPVKDLVKVIEQQDIDTAIIAIPNASRKQMDHFMSILYNKVEKIKYLPRTSGMVTFDTKVQDFDGMLVISTAKGKTTKGALIMKRLIDIAGGLAGMIILLPLYFYVRKKNHANGDYDPIFFTQERIGKNGKPFKIYKFRTMVPNAETVLEKLMEENPEIREEYETNKKLRNDPRITAAGKVLREKSLDEFPQFINVIKGEMSMVGPRPYLPREIKDMGIYYNSVIGCTPGVTGMWQSHGRSDVSFDDRLKMDDYYYRNWTIWLDLTILIKTVKMVFKGEGAL</sequence>
<keyword evidence="3 9" id="KW-0808">Transferase</keyword>
<dbReference type="InterPro" id="IPR003362">
    <property type="entry name" value="Bact_transf"/>
</dbReference>
<evidence type="ECO:0000256" key="7">
    <source>
        <dbReference type="SAM" id="Phobius"/>
    </source>
</evidence>
<comment type="subcellular location">
    <subcellularLocation>
        <location evidence="1">Membrane</location>
        <topology evidence="1">Multi-pass membrane protein</topology>
    </subcellularLocation>
</comment>
<evidence type="ECO:0000256" key="4">
    <source>
        <dbReference type="ARBA" id="ARBA00022692"/>
    </source>
</evidence>
<comment type="similarity">
    <text evidence="2">Belongs to the bacterial sugar transferase family.</text>
</comment>
<dbReference type="PANTHER" id="PTHR30576:SF0">
    <property type="entry name" value="UNDECAPRENYL-PHOSPHATE N-ACETYLGALACTOSAMINYL 1-PHOSPHATE TRANSFERASE-RELATED"/>
    <property type="match status" value="1"/>
</dbReference>
<evidence type="ECO:0000313" key="9">
    <source>
        <dbReference type="EMBL" id="QNM12667.1"/>
    </source>
</evidence>
<dbReference type="InterPro" id="IPR017475">
    <property type="entry name" value="EPS_sugar_tfrase"/>
</dbReference>
<dbReference type="InterPro" id="IPR036291">
    <property type="entry name" value="NAD(P)-bd_dom_sf"/>
</dbReference>
<feature type="transmembrane region" description="Helical" evidence="7">
    <location>
        <begin position="58"/>
        <end position="77"/>
    </location>
</feature>
<evidence type="ECO:0000256" key="1">
    <source>
        <dbReference type="ARBA" id="ARBA00004141"/>
    </source>
</evidence>
<evidence type="ECO:0000256" key="3">
    <source>
        <dbReference type="ARBA" id="ARBA00022679"/>
    </source>
</evidence>
<dbReference type="EMBL" id="CP060636">
    <property type="protein sequence ID" value="QNM12667.1"/>
    <property type="molecule type" value="Genomic_DNA"/>
</dbReference>
<dbReference type="PANTHER" id="PTHR30576">
    <property type="entry name" value="COLANIC BIOSYNTHESIS UDP-GLUCOSE LIPID CARRIER TRANSFERASE"/>
    <property type="match status" value="1"/>
</dbReference>
<feature type="transmembrane region" description="Helical" evidence="7">
    <location>
        <begin position="6"/>
        <end position="23"/>
    </location>
</feature>
<keyword evidence="6 7" id="KW-0472">Membrane</keyword>
<dbReference type="Pfam" id="PF02397">
    <property type="entry name" value="Bac_transf"/>
    <property type="match status" value="1"/>
</dbReference>
<proteinExistence type="inferred from homology"/>
<reference evidence="9 10" key="1">
    <citation type="submission" date="2020-08" db="EMBL/GenBank/DDBJ databases">
        <authorList>
            <person name="Liu C."/>
            <person name="Sun Q."/>
        </authorList>
    </citation>
    <scope>NUCLEOTIDE SEQUENCE [LARGE SCALE GENOMIC DNA]</scope>
    <source>
        <strain evidence="9 10">NSJ-61</strain>
    </source>
</reference>
<dbReference type="AlphaFoldDB" id="A0A7G9GPD5"/>